<feature type="domain" description="Capsule biosynthesis GfcC-like C-terminal" evidence="2">
    <location>
        <begin position="167"/>
        <end position="255"/>
    </location>
</feature>
<keyword evidence="4" id="KW-1185">Reference proteome</keyword>
<accession>A0ABZ0QE70</accession>
<gene>
    <name evidence="3" type="ORF">R8Z52_03285</name>
</gene>
<sequence>MSRFLKLIHSSIFIVSSAFTTITFAAPSEFLVHHHAQNSYVNFPNIPRLDQAVLSILHNNKIDSQNIDWLSSSLFDLSSPYEFRRLVMSMVGEQVDMSDDSEDKVRWSHLLTQLERWQYSKRIFLPVDPDITSLNKEYNPNLAGKWLLDLNENSHSVWVLGQVDKPGEYQWHHRTSARQYIKEASWQSYDEFVYVIQPDGKVEKHSVVYWDNGFLEVAPGATIFVPMPFVQSPLHPEYTANNPNEMIVELLRNRIQ</sequence>
<dbReference type="EMBL" id="CP138203">
    <property type="protein sequence ID" value="WPC74301.1"/>
    <property type="molecule type" value="Genomic_DNA"/>
</dbReference>
<feature type="signal peptide" evidence="1">
    <location>
        <begin position="1"/>
        <end position="25"/>
    </location>
</feature>
<evidence type="ECO:0000256" key="1">
    <source>
        <dbReference type="SAM" id="SignalP"/>
    </source>
</evidence>
<dbReference type="Pfam" id="PF06251">
    <property type="entry name" value="Caps_syn_GfcC_C"/>
    <property type="match status" value="1"/>
</dbReference>
<protein>
    <submittedName>
        <fullName evidence="3">Capsule biosynthesis GfcC family protein</fullName>
    </submittedName>
</protein>
<evidence type="ECO:0000313" key="4">
    <source>
        <dbReference type="Proteomes" id="UP001304071"/>
    </source>
</evidence>
<keyword evidence="1" id="KW-0732">Signal</keyword>
<dbReference type="Gene3D" id="3.10.560.10">
    <property type="entry name" value="Outer membrane lipoprotein wza domain like"/>
    <property type="match status" value="1"/>
</dbReference>
<dbReference type="RefSeq" id="WP_261894424.1">
    <property type="nucleotide sequence ID" value="NZ_AP024895.1"/>
</dbReference>
<evidence type="ECO:0000259" key="2">
    <source>
        <dbReference type="Pfam" id="PF06251"/>
    </source>
</evidence>
<feature type="chain" id="PRO_5045073132" evidence="1">
    <location>
        <begin position="26"/>
        <end position="256"/>
    </location>
</feature>
<organism evidence="3 4">
    <name type="scientific">Vibrio porteresiae DSM 19223</name>
    <dbReference type="NCBI Taxonomy" id="1123496"/>
    <lineage>
        <taxon>Bacteria</taxon>
        <taxon>Pseudomonadati</taxon>
        <taxon>Pseudomonadota</taxon>
        <taxon>Gammaproteobacteria</taxon>
        <taxon>Vibrionales</taxon>
        <taxon>Vibrionaceae</taxon>
        <taxon>Vibrio</taxon>
    </lineage>
</organism>
<proteinExistence type="predicted"/>
<dbReference type="InterPro" id="IPR010425">
    <property type="entry name" value="Caps_synth_GfcC-like_C"/>
</dbReference>
<name>A0ABZ0QE70_9VIBR</name>
<dbReference type="Proteomes" id="UP001304071">
    <property type="component" value="Chromosome 1"/>
</dbReference>
<reference evidence="3 4" key="1">
    <citation type="submission" date="2023-11" db="EMBL/GenBank/DDBJ databases">
        <title>Plant-associative lifestyle of Vibrio porteresiae and its evolutionary dynamics.</title>
        <authorList>
            <person name="Rameshkumar N."/>
            <person name="Kirti K."/>
        </authorList>
    </citation>
    <scope>NUCLEOTIDE SEQUENCE [LARGE SCALE GENOMIC DNA]</scope>
    <source>
        <strain evidence="3 4">MSSRF30</strain>
    </source>
</reference>
<evidence type="ECO:0000313" key="3">
    <source>
        <dbReference type="EMBL" id="WPC74301.1"/>
    </source>
</evidence>